<feature type="compositionally biased region" description="Low complexity" evidence="1">
    <location>
        <begin position="14"/>
        <end position="52"/>
    </location>
</feature>
<proteinExistence type="predicted"/>
<evidence type="ECO:0000256" key="1">
    <source>
        <dbReference type="SAM" id="MobiDB-lite"/>
    </source>
</evidence>
<name>A0A8D8IY16_CULPI</name>
<dbReference type="AlphaFoldDB" id="A0A8D8IY16"/>
<protein>
    <submittedName>
        <fullName evidence="2">(northern house mosquito) hypothetical protein</fullName>
    </submittedName>
</protein>
<organism evidence="2">
    <name type="scientific">Culex pipiens</name>
    <name type="common">House mosquito</name>
    <dbReference type="NCBI Taxonomy" id="7175"/>
    <lineage>
        <taxon>Eukaryota</taxon>
        <taxon>Metazoa</taxon>
        <taxon>Ecdysozoa</taxon>
        <taxon>Arthropoda</taxon>
        <taxon>Hexapoda</taxon>
        <taxon>Insecta</taxon>
        <taxon>Pterygota</taxon>
        <taxon>Neoptera</taxon>
        <taxon>Endopterygota</taxon>
        <taxon>Diptera</taxon>
        <taxon>Nematocera</taxon>
        <taxon>Culicoidea</taxon>
        <taxon>Culicidae</taxon>
        <taxon>Culicinae</taxon>
        <taxon>Culicini</taxon>
        <taxon>Culex</taxon>
        <taxon>Culex</taxon>
    </lineage>
</organism>
<reference evidence="2" key="1">
    <citation type="submission" date="2021-05" db="EMBL/GenBank/DDBJ databases">
        <authorList>
            <person name="Alioto T."/>
            <person name="Alioto T."/>
            <person name="Gomez Garrido J."/>
        </authorList>
    </citation>
    <scope>NUCLEOTIDE SEQUENCE</scope>
</reference>
<feature type="compositionally biased region" description="Basic residues" evidence="1">
    <location>
        <begin position="53"/>
        <end position="64"/>
    </location>
</feature>
<feature type="compositionally biased region" description="Low complexity" evidence="1">
    <location>
        <begin position="65"/>
        <end position="76"/>
    </location>
</feature>
<feature type="compositionally biased region" description="Basic residues" evidence="1">
    <location>
        <begin position="81"/>
        <end position="105"/>
    </location>
</feature>
<dbReference type="EMBL" id="HBUE01268690">
    <property type="protein sequence ID" value="CAG6562830.1"/>
    <property type="molecule type" value="Transcribed_RNA"/>
</dbReference>
<accession>A0A8D8IY16</accession>
<sequence>MARTIRTGRRKDSSPTSTASTTTSTVTTTATAYRNATTTTITTTTTRTMLGSSRRRMPSRRTSRSTRCSSTRCPGSDWRRPMARKSWTTRRTNRPTCRRPRSAPR</sequence>
<dbReference type="EMBL" id="HBUE01163460">
    <property type="protein sequence ID" value="CAG6511407.1"/>
    <property type="molecule type" value="Transcribed_RNA"/>
</dbReference>
<evidence type="ECO:0000313" key="2">
    <source>
        <dbReference type="EMBL" id="CAG6562830.1"/>
    </source>
</evidence>
<feature type="region of interest" description="Disordered" evidence="1">
    <location>
        <begin position="1"/>
        <end position="105"/>
    </location>
</feature>